<dbReference type="InterPro" id="IPR037424">
    <property type="entry name" value="NocR_PBP2"/>
</dbReference>
<dbReference type="PROSITE" id="PS50931">
    <property type="entry name" value="HTH_LYSR"/>
    <property type="match status" value="1"/>
</dbReference>
<sequence>MLRPPGQRGLQAFRQTMLTGSVTGAATALRRSQPAVSRLLKELEADNGFTLFDRVRGRLVPTPEGRLFFDELQRAFAGFERIAAVAAEIRNGRRGTLRVGAMPAAAATFLPQVIRRFAEAHPGAAVSLQVQASTEIARLVQTQDCDLGIVEGTLSPPGLHAERDHDVPCVVVLPPGHPLAAKRRITPRDLAGQDLVALSARGSSLGAQLEALLGREGIVCRTRIETHLAHIVSALVLEGMGIGIVDRLTAQAHAARGGLVRPFAADLTLRVRLVRPSAFPPSSLMLGFIALCDAAISGSRARRNP</sequence>
<dbReference type="SUPFAM" id="SSF46785">
    <property type="entry name" value="Winged helix' DNA-binding domain"/>
    <property type="match status" value="1"/>
</dbReference>
<dbReference type="Gene3D" id="3.40.190.10">
    <property type="entry name" value="Periplasmic binding protein-like II"/>
    <property type="match status" value="2"/>
</dbReference>
<dbReference type="CDD" id="cd08415">
    <property type="entry name" value="PBP2_LysR_opines_like"/>
    <property type="match status" value="1"/>
</dbReference>
<keyword evidence="3" id="KW-0238">DNA-binding</keyword>
<dbReference type="PANTHER" id="PTHR30427">
    <property type="entry name" value="TRANSCRIPTIONAL ACTIVATOR PROTEIN LYSR"/>
    <property type="match status" value="1"/>
</dbReference>
<evidence type="ECO:0000256" key="1">
    <source>
        <dbReference type="ARBA" id="ARBA00009437"/>
    </source>
</evidence>
<dbReference type="SUPFAM" id="SSF53850">
    <property type="entry name" value="Periplasmic binding protein-like II"/>
    <property type="match status" value="1"/>
</dbReference>
<dbReference type="Pfam" id="PF00126">
    <property type="entry name" value="HTH_1"/>
    <property type="match status" value="1"/>
</dbReference>
<dbReference type="PRINTS" id="PR00039">
    <property type="entry name" value="HTHLYSR"/>
</dbReference>
<comment type="caution">
    <text evidence="6">The sequence shown here is derived from an EMBL/GenBank/DDBJ whole genome shotgun (WGS) entry which is preliminary data.</text>
</comment>
<proteinExistence type="inferred from homology"/>
<evidence type="ECO:0000256" key="4">
    <source>
        <dbReference type="ARBA" id="ARBA00023163"/>
    </source>
</evidence>
<keyword evidence="2" id="KW-0805">Transcription regulation</keyword>
<dbReference type="InterPro" id="IPR036388">
    <property type="entry name" value="WH-like_DNA-bd_sf"/>
</dbReference>
<keyword evidence="7" id="KW-1185">Reference proteome</keyword>
<comment type="similarity">
    <text evidence="1">Belongs to the LysR transcriptional regulatory family.</text>
</comment>
<dbReference type="Pfam" id="PF03466">
    <property type="entry name" value="LysR_substrate"/>
    <property type="match status" value="1"/>
</dbReference>
<dbReference type="Gene3D" id="1.10.10.10">
    <property type="entry name" value="Winged helix-like DNA-binding domain superfamily/Winged helix DNA-binding domain"/>
    <property type="match status" value="1"/>
</dbReference>
<name>A0ABS5F6E4_9PROT</name>
<accession>A0ABS5F6E4</accession>
<protein>
    <submittedName>
        <fullName evidence="6">LysR family transcriptional regulator</fullName>
    </submittedName>
</protein>
<reference evidence="7" key="1">
    <citation type="journal article" date="2021" name="Syst. Appl. Microbiol.">
        <title>Roseomonas hellenica sp. nov., isolated from roots of wild-growing Alkanna tinctoria.</title>
        <authorList>
            <person name="Rat A."/>
            <person name="Naranjo H.D."/>
            <person name="Lebbe L."/>
            <person name="Cnockaert M."/>
            <person name="Krigas N."/>
            <person name="Grigoriadou K."/>
            <person name="Maloupa E."/>
            <person name="Willems A."/>
        </authorList>
    </citation>
    <scope>NUCLEOTIDE SEQUENCE [LARGE SCALE GENOMIC DNA]</scope>
    <source>
        <strain evidence="7">LMG 31523</strain>
    </source>
</reference>
<dbReference type="EMBL" id="JAAGBB010000048">
    <property type="protein sequence ID" value="MBR0668133.1"/>
    <property type="molecule type" value="Genomic_DNA"/>
</dbReference>
<evidence type="ECO:0000259" key="5">
    <source>
        <dbReference type="PROSITE" id="PS50931"/>
    </source>
</evidence>
<dbReference type="InterPro" id="IPR005119">
    <property type="entry name" value="LysR_subst-bd"/>
</dbReference>
<gene>
    <name evidence="6" type="ORF">GXW71_27515</name>
</gene>
<feature type="domain" description="HTH lysR-type" evidence="5">
    <location>
        <begin position="5"/>
        <end position="62"/>
    </location>
</feature>
<keyword evidence="4" id="KW-0804">Transcription</keyword>
<organism evidence="6 7">
    <name type="scientific">Plastoroseomonas hellenica</name>
    <dbReference type="NCBI Taxonomy" id="2687306"/>
    <lineage>
        <taxon>Bacteria</taxon>
        <taxon>Pseudomonadati</taxon>
        <taxon>Pseudomonadota</taxon>
        <taxon>Alphaproteobacteria</taxon>
        <taxon>Acetobacterales</taxon>
        <taxon>Acetobacteraceae</taxon>
        <taxon>Plastoroseomonas</taxon>
    </lineage>
</organism>
<dbReference type="Proteomes" id="UP001196870">
    <property type="component" value="Unassembled WGS sequence"/>
</dbReference>
<evidence type="ECO:0000313" key="6">
    <source>
        <dbReference type="EMBL" id="MBR0668133.1"/>
    </source>
</evidence>
<dbReference type="InterPro" id="IPR000847">
    <property type="entry name" value="LysR_HTH_N"/>
</dbReference>
<dbReference type="InterPro" id="IPR036390">
    <property type="entry name" value="WH_DNA-bd_sf"/>
</dbReference>
<dbReference type="PANTHER" id="PTHR30427:SF1">
    <property type="entry name" value="TRANSCRIPTIONAL ACTIVATOR PROTEIN LYSR"/>
    <property type="match status" value="1"/>
</dbReference>
<evidence type="ECO:0000313" key="7">
    <source>
        <dbReference type="Proteomes" id="UP001196870"/>
    </source>
</evidence>
<dbReference type="RefSeq" id="WP_211855908.1">
    <property type="nucleotide sequence ID" value="NZ_JAAGBB010000048.1"/>
</dbReference>
<evidence type="ECO:0000256" key="3">
    <source>
        <dbReference type="ARBA" id="ARBA00023125"/>
    </source>
</evidence>
<evidence type="ECO:0000256" key="2">
    <source>
        <dbReference type="ARBA" id="ARBA00023015"/>
    </source>
</evidence>